<protein>
    <recommendedName>
        <fullName evidence="3">Lipopolysaccharide biosynthesis protein</fullName>
    </recommendedName>
</protein>
<dbReference type="Proteomes" id="UP000027058">
    <property type="component" value="Unassembled WGS sequence"/>
</dbReference>
<proteinExistence type="predicted"/>
<gene>
    <name evidence="1" type="ORF">FUSO8_07160</name>
</gene>
<evidence type="ECO:0000313" key="1">
    <source>
        <dbReference type="EMBL" id="KDE71863.1"/>
    </source>
</evidence>
<reference evidence="1 2" key="1">
    <citation type="submission" date="2014-01" db="EMBL/GenBank/DDBJ databases">
        <title>Comparative genomics of Fusobacterium necrophorum wild isolates.</title>
        <authorList>
            <person name="Kittichotirat W."/>
            <person name="Bumgarner R.E."/>
            <person name="Lawrence P."/>
        </authorList>
    </citation>
    <scope>NUCLEOTIDE SEQUENCE [LARGE SCALE GENOMIC DNA]</scope>
    <source>
        <strain evidence="1 2">DJ-2</strain>
    </source>
</reference>
<comment type="caution">
    <text evidence="1">The sequence shown here is derived from an EMBL/GenBank/DDBJ whole genome shotgun (WGS) entry which is preliminary data.</text>
</comment>
<dbReference type="AlphaFoldDB" id="A0AB73C270"/>
<sequence length="315" mass="38507">MKKICILGYKFYEYEKEIIDSFSKKYNVIFIDYSINFFEFFLCKVFGKYLKNYILNKKISKKIETDVDILFCMSGKELSKENMIYIFKIIPKSKKILYLWDDCKRVQNVLEIREYFDKILSFDYSDCIKYGFRYRPAFYSSRLKKIDNFQPEINLFFIGVYREERLEFLKNLYGDGNFIYLYYPKHFFYLLRILKKRGFENIDIKYINFKQIDKQKYNQLFINSKYIIDIPDKNQSGFTQRILDAIYLEKKIITTQLNVKNEKFYNENNILVIDSKKEIDLRSSFFKTEYQKISKEIINYYSIETWTKEILEGED</sequence>
<organism evidence="1 2">
    <name type="scientific">Fusobacterium necrophorum DJ-2</name>
    <dbReference type="NCBI Taxonomy" id="1441737"/>
    <lineage>
        <taxon>Bacteria</taxon>
        <taxon>Fusobacteriati</taxon>
        <taxon>Fusobacteriota</taxon>
        <taxon>Fusobacteriia</taxon>
        <taxon>Fusobacteriales</taxon>
        <taxon>Fusobacteriaceae</taxon>
        <taxon>Fusobacterium</taxon>
    </lineage>
</organism>
<evidence type="ECO:0008006" key="3">
    <source>
        <dbReference type="Google" id="ProtNLM"/>
    </source>
</evidence>
<dbReference type="RefSeq" id="WP_035906645.1">
    <property type="nucleotide sequence ID" value="NZ_JAAH01000081.1"/>
</dbReference>
<name>A0AB73C270_9FUSO</name>
<evidence type="ECO:0000313" key="2">
    <source>
        <dbReference type="Proteomes" id="UP000027058"/>
    </source>
</evidence>
<dbReference type="EMBL" id="JAAH01000081">
    <property type="protein sequence ID" value="KDE71863.1"/>
    <property type="molecule type" value="Genomic_DNA"/>
</dbReference>
<accession>A0AB73C270</accession>